<proteinExistence type="predicted"/>
<keyword evidence="2" id="KW-1185">Reference proteome</keyword>
<evidence type="ECO:0000313" key="2">
    <source>
        <dbReference type="Proteomes" id="UP000679129"/>
    </source>
</evidence>
<name>A0A8F1SBQ6_9BACT</name>
<protein>
    <submittedName>
        <fullName evidence="1">Uncharacterized protein</fullName>
    </submittedName>
</protein>
<reference evidence="1" key="1">
    <citation type="submission" date="2021-06" db="EMBL/GenBank/DDBJ databases">
        <title>An adapted protocol for Saccharibacteria cultivation: two new species join this phylum of Candidate Phyla Radiations.</title>
        <authorList>
            <person name="Ibrahim A."/>
            <person name="Maatouk M."/>
            <person name="Zgheib R."/>
            <person name="Haddad G."/>
            <person name="Bou Khalil J."/>
            <person name="Raoult D."/>
            <person name="Bittar F."/>
        </authorList>
    </citation>
    <scope>NUCLEOTIDE SEQUENCE</scope>
    <source>
        <strain evidence="1">IHU1</strain>
    </source>
</reference>
<dbReference type="EMBL" id="CP076460">
    <property type="protein sequence ID" value="QWQ32518.1"/>
    <property type="molecule type" value="Genomic_DNA"/>
</dbReference>
<sequence>MWPRIQQALGEDILTYNQRLKTIANIELKDIKNHHKRTHTLKNMRFVVAGKMAGRKAAIKEHLEGWQLETGERFVIPRDEPRRANPVLR</sequence>
<accession>A0A8F1SBQ6</accession>
<evidence type="ECO:0000313" key="1">
    <source>
        <dbReference type="EMBL" id="QWQ32518.1"/>
    </source>
</evidence>
<organism evidence="1 2">
    <name type="scientific">Candidatus Minimicrobia naudis</name>
    <dbReference type="NCBI Taxonomy" id="2841263"/>
    <lineage>
        <taxon>Bacteria</taxon>
        <taxon>Candidatus Saccharimonadota</taxon>
        <taxon>Candidatus Saccharimonadota incertae sedis</taxon>
        <taxon>Candidatus Minimicrobia</taxon>
    </lineage>
</organism>
<dbReference type="KEGG" id="mnd:KOY48_01515"/>
<gene>
    <name evidence="1" type="ORF">KOY48_01515</name>
</gene>
<dbReference type="SUPFAM" id="SSF63411">
    <property type="entry name" value="LuxS/MPP-like metallohydrolase"/>
    <property type="match status" value="1"/>
</dbReference>
<dbReference type="GO" id="GO:0046872">
    <property type="term" value="F:metal ion binding"/>
    <property type="evidence" value="ECO:0007669"/>
    <property type="project" value="InterPro"/>
</dbReference>
<dbReference type="AlphaFoldDB" id="A0A8F1SBQ6"/>
<dbReference type="InterPro" id="IPR011249">
    <property type="entry name" value="Metalloenz_LuxS/M16"/>
</dbReference>
<dbReference type="Proteomes" id="UP000679129">
    <property type="component" value="Chromosome"/>
</dbReference>